<evidence type="ECO:0000313" key="5">
    <source>
        <dbReference type="Proteomes" id="UP000269693"/>
    </source>
</evidence>
<dbReference type="PANTHER" id="PTHR44520">
    <property type="entry name" value="RESPONSE REGULATOR RCP1-RELATED"/>
    <property type="match status" value="1"/>
</dbReference>
<feature type="modified residue" description="4-aspartylphosphate" evidence="1">
    <location>
        <position position="61"/>
    </location>
</feature>
<proteinExistence type="predicted"/>
<dbReference type="Proteomes" id="UP001056837">
    <property type="component" value="Chromosome"/>
</dbReference>
<dbReference type="EMBL" id="CP032544">
    <property type="protein sequence ID" value="AZJ31242.1"/>
    <property type="molecule type" value="Genomic_DNA"/>
</dbReference>
<evidence type="ECO:0000313" key="3">
    <source>
        <dbReference type="EMBL" id="AZJ31242.1"/>
    </source>
</evidence>
<dbReference type="InterPro" id="IPR011006">
    <property type="entry name" value="CheY-like_superfamily"/>
</dbReference>
<evidence type="ECO:0000256" key="1">
    <source>
        <dbReference type="PROSITE-ProRule" id="PRU00169"/>
    </source>
</evidence>
<dbReference type="PROSITE" id="PS50110">
    <property type="entry name" value="RESPONSE_REGULATORY"/>
    <property type="match status" value="1"/>
</dbReference>
<organism evidence="4 6">
    <name type="scientific">Tenacibaculum mesophilum</name>
    <dbReference type="NCBI Taxonomy" id="104268"/>
    <lineage>
        <taxon>Bacteria</taxon>
        <taxon>Pseudomonadati</taxon>
        <taxon>Bacteroidota</taxon>
        <taxon>Flavobacteriia</taxon>
        <taxon>Flavobacteriales</taxon>
        <taxon>Flavobacteriaceae</taxon>
        <taxon>Tenacibaculum</taxon>
    </lineage>
</organism>
<reference evidence="4" key="2">
    <citation type="submission" date="2020-04" db="EMBL/GenBank/DDBJ databases">
        <title>Tenacibaculum mesophilum bac2.</title>
        <authorList>
            <person name="Li M."/>
        </authorList>
    </citation>
    <scope>NUCLEOTIDE SEQUENCE</scope>
    <source>
        <strain evidence="4">Bac2</strain>
    </source>
</reference>
<evidence type="ECO:0000313" key="6">
    <source>
        <dbReference type="Proteomes" id="UP001056837"/>
    </source>
</evidence>
<evidence type="ECO:0000313" key="4">
    <source>
        <dbReference type="EMBL" id="UTD16717.1"/>
    </source>
</evidence>
<keyword evidence="1" id="KW-0597">Phosphoprotein</keyword>
<name>A0AAE9MNM3_9FLAO</name>
<feature type="domain" description="Response regulatory" evidence="2">
    <location>
        <begin position="7"/>
        <end position="128"/>
    </location>
</feature>
<reference evidence="3 5" key="1">
    <citation type="submission" date="2018-09" db="EMBL/GenBank/DDBJ databases">
        <title>Insights into the microbiota of Asian seabass (Lates calcarifer) with tenacibaculosis symptoms and description of sp. nov. Tenacibaculum singaporense.</title>
        <authorList>
            <person name="Miyake S."/>
            <person name="Soh M."/>
            <person name="Azman M.N."/>
            <person name="Ngoh S.Y."/>
            <person name="Orban L."/>
            <person name="Seedorf H."/>
        </authorList>
    </citation>
    <scope>NUCLEOTIDE SEQUENCE [LARGE SCALE GENOMIC DNA]</scope>
    <source>
        <strain evidence="3 5">DSM 13764</strain>
    </source>
</reference>
<dbReference type="EMBL" id="CP050861">
    <property type="protein sequence ID" value="UTD16717.1"/>
    <property type="molecule type" value="Genomic_DNA"/>
</dbReference>
<accession>A0AAE9MNM3</accession>
<dbReference type="SMART" id="SM00448">
    <property type="entry name" value="REC"/>
    <property type="match status" value="1"/>
</dbReference>
<dbReference type="InterPro" id="IPR001789">
    <property type="entry name" value="Sig_transdc_resp-reg_receiver"/>
</dbReference>
<keyword evidence="5" id="KW-1185">Reference proteome</keyword>
<dbReference type="Gene3D" id="3.40.50.2300">
    <property type="match status" value="1"/>
</dbReference>
<dbReference type="PANTHER" id="PTHR44520:SF2">
    <property type="entry name" value="RESPONSE REGULATOR RCP1"/>
    <property type="match status" value="1"/>
</dbReference>
<sequence>MAKDKLKIILTDDDIDDRMFFEDAIEEINIASELKTFNHGQDLMSYLCNDCKELPNLIFLDLNMPIKNGMECLIDIRKTPKLQSIIVAIYSTSSSEEDIEEAFVNGANIYINKPTSFKELKKVIKKVLQINWQYQTSNLNKDNFLLRI</sequence>
<dbReference type="Proteomes" id="UP000269693">
    <property type="component" value="Chromosome"/>
</dbReference>
<dbReference type="RefSeq" id="WP_047789238.1">
    <property type="nucleotide sequence ID" value="NZ_CANLMG010000010.1"/>
</dbReference>
<dbReference type="Pfam" id="PF00072">
    <property type="entry name" value="Response_reg"/>
    <property type="match status" value="1"/>
</dbReference>
<dbReference type="AlphaFoldDB" id="A0AAE9MNM3"/>
<evidence type="ECO:0000259" key="2">
    <source>
        <dbReference type="PROSITE" id="PS50110"/>
    </source>
</evidence>
<dbReference type="GO" id="GO:0000160">
    <property type="term" value="P:phosphorelay signal transduction system"/>
    <property type="evidence" value="ECO:0007669"/>
    <property type="project" value="InterPro"/>
</dbReference>
<protein>
    <submittedName>
        <fullName evidence="4">Response regulator</fullName>
    </submittedName>
</protein>
<dbReference type="SUPFAM" id="SSF52172">
    <property type="entry name" value="CheY-like"/>
    <property type="match status" value="1"/>
</dbReference>
<gene>
    <name evidence="3" type="ORF">D6200_01110</name>
    <name evidence="4" type="ORF">HER15_15035</name>
</gene>
<dbReference type="InterPro" id="IPR052893">
    <property type="entry name" value="TCS_response_regulator"/>
</dbReference>